<protein>
    <recommendedName>
        <fullName evidence="2">Arginine vasopressin-induced protein 1</fullName>
    </recommendedName>
</protein>
<evidence type="ECO:0000313" key="6">
    <source>
        <dbReference type="EMBL" id="KAL2083104.1"/>
    </source>
</evidence>
<comment type="function">
    <text evidence="1">May be involved in MAP kinase activation, epithelial sodium channel (ENaC) down-regulation and cell cycling.</text>
</comment>
<sequence>MAPIGLHKLRAVLQRSGGCEGHRSWTHLPPWTELKTASPPWQQGAYTTTHSFPPLPPLLVCVCVCFEMEAEAPVMVAGPSRVCCGRSRSRKRGVADIFVGVSARELQRLFHSSGDQEAEQRAQVVWGRANEAELAQALMGLRARARRNRSPRWLRAFGHLRISECGSSQDEPEDGECEDQTHSDVAVTHTHTHTRTQSDSAVTHTPNQTHTHAPGGKEEERSEEETQHTHTDTHSHTHTQSPPSLSSRVGLALRRGVQSNPERYLHRIIH</sequence>
<dbReference type="InterPro" id="IPR039579">
    <property type="entry name" value="AVPI1"/>
</dbReference>
<evidence type="ECO:0000256" key="1">
    <source>
        <dbReference type="ARBA" id="ARBA00002403"/>
    </source>
</evidence>
<evidence type="ECO:0000313" key="7">
    <source>
        <dbReference type="Proteomes" id="UP001591681"/>
    </source>
</evidence>
<name>A0ABD1J7E0_9TELE</name>
<evidence type="ECO:0000256" key="2">
    <source>
        <dbReference type="ARBA" id="ARBA00020697"/>
    </source>
</evidence>
<dbReference type="PANTHER" id="PTHR14350">
    <property type="entry name" value="ARGININE VASOPRESSIN-INDUCED PROTEIN 1"/>
    <property type="match status" value="1"/>
</dbReference>
<proteinExistence type="predicted"/>
<feature type="region of interest" description="Disordered" evidence="4">
    <location>
        <begin position="188"/>
        <end position="249"/>
    </location>
</feature>
<reference evidence="6 7" key="1">
    <citation type="submission" date="2024-09" db="EMBL/GenBank/DDBJ databases">
        <title>A chromosome-level genome assembly of Gray's grenadier anchovy, Coilia grayii.</title>
        <authorList>
            <person name="Fu Z."/>
        </authorList>
    </citation>
    <scope>NUCLEOTIDE SEQUENCE [LARGE SCALE GENOMIC DNA]</scope>
    <source>
        <strain evidence="6">G4</strain>
        <tissue evidence="6">Muscle</tissue>
    </source>
</reference>
<dbReference type="AlphaFoldDB" id="A0ABD1J7E0"/>
<gene>
    <name evidence="6" type="ORF">ACEWY4_020877</name>
</gene>
<evidence type="ECO:0000256" key="3">
    <source>
        <dbReference type="ARBA" id="ARBA00023306"/>
    </source>
</evidence>
<dbReference type="Proteomes" id="UP001591681">
    <property type="component" value="Unassembled WGS sequence"/>
</dbReference>
<accession>A0ABD1J7E0</accession>
<evidence type="ECO:0000259" key="5">
    <source>
        <dbReference type="Pfam" id="PF15063"/>
    </source>
</evidence>
<dbReference type="InterPro" id="IPR020282">
    <property type="entry name" value="Avpi1/C8orf4_dom"/>
</dbReference>
<comment type="caution">
    <text evidence="6">The sequence shown here is derived from an EMBL/GenBank/DDBJ whole genome shotgun (WGS) entry which is preliminary data.</text>
</comment>
<feature type="compositionally biased region" description="Basic and acidic residues" evidence="4">
    <location>
        <begin position="215"/>
        <end position="235"/>
    </location>
</feature>
<keyword evidence="3" id="KW-0131">Cell cycle</keyword>
<dbReference type="Pfam" id="PF15063">
    <property type="entry name" value="TC1"/>
    <property type="match status" value="1"/>
</dbReference>
<evidence type="ECO:0000256" key="4">
    <source>
        <dbReference type="SAM" id="MobiDB-lite"/>
    </source>
</evidence>
<keyword evidence="7" id="KW-1185">Reference proteome</keyword>
<feature type="compositionally biased region" description="Low complexity" evidence="4">
    <location>
        <begin position="238"/>
        <end position="247"/>
    </location>
</feature>
<organism evidence="6 7">
    <name type="scientific">Coilia grayii</name>
    <name type="common">Gray's grenadier anchovy</name>
    <dbReference type="NCBI Taxonomy" id="363190"/>
    <lineage>
        <taxon>Eukaryota</taxon>
        <taxon>Metazoa</taxon>
        <taxon>Chordata</taxon>
        <taxon>Craniata</taxon>
        <taxon>Vertebrata</taxon>
        <taxon>Euteleostomi</taxon>
        <taxon>Actinopterygii</taxon>
        <taxon>Neopterygii</taxon>
        <taxon>Teleostei</taxon>
        <taxon>Clupei</taxon>
        <taxon>Clupeiformes</taxon>
        <taxon>Clupeoidei</taxon>
        <taxon>Engraulidae</taxon>
        <taxon>Coilinae</taxon>
        <taxon>Coilia</taxon>
    </lineage>
</organism>
<dbReference type="EMBL" id="JBHFQA010000018">
    <property type="protein sequence ID" value="KAL2083104.1"/>
    <property type="molecule type" value="Genomic_DNA"/>
</dbReference>
<feature type="domain" description="Arginine vasopressin-induced protein 1/transcriptional and immune response regulator" evidence="5">
    <location>
        <begin position="75"/>
        <end position="142"/>
    </location>
</feature>
<feature type="compositionally biased region" description="Polar residues" evidence="4">
    <location>
        <begin position="197"/>
        <end position="211"/>
    </location>
</feature>